<accession>A0A8T1ZWA4</accession>
<reference evidence="2 3" key="1">
    <citation type="submission" date="2020-12" db="EMBL/GenBank/DDBJ databases">
        <title>Concerted genomic and epigenomic changes stabilize Arabidopsis allopolyploids.</title>
        <authorList>
            <person name="Chen Z."/>
        </authorList>
    </citation>
    <scope>NUCLEOTIDE SEQUENCE [LARGE SCALE GENOMIC DNA]</scope>
    <source>
        <strain evidence="2">As9502</strain>
        <tissue evidence="2">Leaf</tissue>
    </source>
</reference>
<feature type="chain" id="PRO_5035849142" evidence="1">
    <location>
        <begin position="17"/>
        <end position="205"/>
    </location>
</feature>
<evidence type="ECO:0000256" key="1">
    <source>
        <dbReference type="SAM" id="SignalP"/>
    </source>
</evidence>
<organism evidence="2 3">
    <name type="scientific">Arabidopsis suecica</name>
    <name type="common">Swedish thale-cress</name>
    <name type="synonym">Cardaminopsis suecica</name>
    <dbReference type="NCBI Taxonomy" id="45249"/>
    <lineage>
        <taxon>Eukaryota</taxon>
        <taxon>Viridiplantae</taxon>
        <taxon>Streptophyta</taxon>
        <taxon>Embryophyta</taxon>
        <taxon>Tracheophyta</taxon>
        <taxon>Spermatophyta</taxon>
        <taxon>Magnoliopsida</taxon>
        <taxon>eudicotyledons</taxon>
        <taxon>Gunneridae</taxon>
        <taxon>Pentapetalae</taxon>
        <taxon>rosids</taxon>
        <taxon>malvids</taxon>
        <taxon>Brassicales</taxon>
        <taxon>Brassicaceae</taxon>
        <taxon>Camelineae</taxon>
        <taxon>Arabidopsis</taxon>
    </lineage>
</organism>
<gene>
    <name evidence="2" type="ORF">ISN44_As10g010540</name>
</gene>
<dbReference type="AlphaFoldDB" id="A0A8T1ZWA4"/>
<proteinExistence type="predicted"/>
<evidence type="ECO:0000313" key="2">
    <source>
        <dbReference type="EMBL" id="KAG7564284.1"/>
    </source>
</evidence>
<dbReference type="EMBL" id="JAEFBJ010000010">
    <property type="protein sequence ID" value="KAG7564284.1"/>
    <property type="molecule type" value="Genomic_DNA"/>
</dbReference>
<keyword evidence="1" id="KW-0732">Signal</keyword>
<dbReference type="OrthoDB" id="1748292at2759"/>
<feature type="signal peptide" evidence="1">
    <location>
        <begin position="1"/>
        <end position="16"/>
    </location>
</feature>
<sequence length="205" mass="22612">MMRVLELPELISFCNALFLFCLANTSAGKKNTLKGRPVQAPPIFEGKEPPQFVATFQHLVVLKGGLSSGYKNRMTEKGSSDGISCTYSSIRKISDALCFNKAETVRMEAKGVQDKGLIYTIKVTSTKTRSNKLGITKRDLATRGINLILSEVQVLIYTWLENGDGVVITPNEHVLFEDIKENCITLQDLKASKISGNVFKVYAST</sequence>
<protein>
    <submittedName>
        <fullName evidence="2">Uncharacterized protein</fullName>
    </submittedName>
</protein>
<keyword evidence="3" id="KW-1185">Reference proteome</keyword>
<comment type="caution">
    <text evidence="2">The sequence shown here is derived from an EMBL/GenBank/DDBJ whole genome shotgun (WGS) entry which is preliminary data.</text>
</comment>
<evidence type="ECO:0000313" key="3">
    <source>
        <dbReference type="Proteomes" id="UP000694251"/>
    </source>
</evidence>
<dbReference type="Proteomes" id="UP000694251">
    <property type="component" value="Chromosome 10"/>
</dbReference>
<name>A0A8T1ZWA4_ARASU</name>